<evidence type="ECO:0000256" key="1">
    <source>
        <dbReference type="SAM" id="MobiDB-lite"/>
    </source>
</evidence>
<feature type="compositionally biased region" description="Polar residues" evidence="1">
    <location>
        <begin position="43"/>
        <end position="52"/>
    </location>
</feature>
<protein>
    <submittedName>
        <fullName evidence="2">Uncharacterized protein</fullName>
    </submittedName>
</protein>
<feature type="compositionally biased region" description="Polar residues" evidence="1">
    <location>
        <begin position="384"/>
        <end position="421"/>
    </location>
</feature>
<dbReference type="InterPro" id="IPR022190">
    <property type="entry name" value="DUF3716"/>
</dbReference>
<evidence type="ECO:0000313" key="3">
    <source>
        <dbReference type="Proteomes" id="UP000760494"/>
    </source>
</evidence>
<dbReference type="AlphaFoldDB" id="A0A9Q9RKI7"/>
<accession>A0A9Q9RKI7</accession>
<feature type="compositionally biased region" description="Polar residues" evidence="1">
    <location>
        <begin position="22"/>
        <end position="33"/>
    </location>
</feature>
<feature type="compositionally biased region" description="Low complexity" evidence="1">
    <location>
        <begin position="69"/>
        <end position="85"/>
    </location>
</feature>
<feature type="compositionally biased region" description="Low complexity" evidence="1">
    <location>
        <begin position="422"/>
        <end position="440"/>
    </location>
</feature>
<proteinExistence type="predicted"/>
<dbReference type="Pfam" id="PF12511">
    <property type="entry name" value="DUF3716"/>
    <property type="match status" value="1"/>
</dbReference>
<gene>
    <name evidence="2" type="ORF">C2S_6876</name>
</gene>
<dbReference type="Proteomes" id="UP000760494">
    <property type="component" value="Unassembled WGS sequence"/>
</dbReference>
<feature type="compositionally biased region" description="Basic residues" evidence="1">
    <location>
        <begin position="9"/>
        <end position="21"/>
    </location>
</feature>
<organism evidence="2 3">
    <name type="scientific">Fusarium fujikuroi</name>
    <name type="common">Bakanae and foot rot disease fungus</name>
    <name type="synonym">Gibberella fujikuroi</name>
    <dbReference type="NCBI Taxonomy" id="5127"/>
    <lineage>
        <taxon>Eukaryota</taxon>
        <taxon>Fungi</taxon>
        <taxon>Dikarya</taxon>
        <taxon>Ascomycota</taxon>
        <taxon>Pezizomycotina</taxon>
        <taxon>Sordariomycetes</taxon>
        <taxon>Hypocreomycetidae</taxon>
        <taxon>Hypocreales</taxon>
        <taxon>Nectriaceae</taxon>
        <taxon>Fusarium</taxon>
        <taxon>Fusarium fujikuroi species complex</taxon>
    </lineage>
</organism>
<reference evidence="2" key="1">
    <citation type="submission" date="2019-05" db="EMBL/GenBank/DDBJ databases">
        <authorList>
            <person name="Piombo E."/>
        </authorList>
    </citation>
    <scope>NUCLEOTIDE SEQUENCE</scope>
    <source>
        <strain evidence="2">C2S</strain>
    </source>
</reference>
<evidence type="ECO:0000313" key="2">
    <source>
        <dbReference type="EMBL" id="VTT67293.1"/>
    </source>
</evidence>
<comment type="caution">
    <text evidence="2">The sequence shown here is derived from an EMBL/GenBank/DDBJ whole genome shotgun (WGS) entry which is preliminary data.</text>
</comment>
<feature type="region of interest" description="Disordered" evidence="1">
    <location>
        <begin position="384"/>
        <end position="469"/>
    </location>
</feature>
<feature type="region of interest" description="Disordered" evidence="1">
    <location>
        <begin position="121"/>
        <end position="148"/>
    </location>
</feature>
<name>A0A9Q9RKI7_FUSFU</name>
<feature type="region of interest" description="Disordered" evidence="1">
    <location>
        <begin position="1"/>
        <end position="85"/>
    </location>
</feature>
<sequence length="469" mass="50629">MSPFAFRMGKMKAARTTHRHTPLSNAGTRSSNRIAAKKETKRTNQAGSSQKKVLSAAHEPGSSQETIKNSSDSSQQPPFSSFSSYNSNEYVELPTLASRHLINTTSSRHSAGQVEGTLTLAHRNPQVHGTVVTSSGPSNNTAGSDTPQLTAGDVALEIYGSRIVIDSTLGKKLAGETSLRPIRQRRSDMVLNMERRSNVEAFLAHLTGVQVSRSCKNCSKGHGPWSECIIYDGQMCGSCTNCWFNASGSRCTFHENNQNSIYAPAPLYHPQSAGMPTQPFQYAQLNPLALPQGILPMNREAAASVYVEPQMRNQFAMSMIQSLGLGPANNMVGNVVSNVAAMSQGERKFAHVERAAEELGIRLAELHDFLATSEGNAFMAQLSGMASPQQISSADEQPQEPLSQEPSSQNDAHQERASQNTSSYEPSSYEPSSEEQSAQETLSPGGFSQGNVEAHPMALTLLNTPPNEN</sequence>
<dbReference type="EMBL" id="CABFJX010000201">
    <property type="protein sequence ID" value="VTT67293.1"/>
    <property type="molecule type" value="Genomic_DNA"/>
</dbReference>
<feature type="compositionally biased region" description="Polar residues" evidence="1">
    <location>
        <begin position="131"/>
        <end position="148"/>
    </location>
</feature>